<feature type="transmembrane region" description="Helical" evidence="7">
    <location>
        <begin position="93"/>
        <end position="114"/>
    </location>
</feature>
<evidence type="ECO:0000259" key="8">
    <source>
        <dbReference type="PROSITE" id="PS50928"/>
    </source>
</evidence>
<keyword evidence="10" id="KW-1185">Reference proteome</keyword>
<evidence type="ECO:0000256" key="2">
    <source>
        <dbReference type="ARBA" id="ARBA00022448"/>
    </source>
</evidence>
<evidence type="ECO:0000313" key="9">
    <source>
        <dbReference type="EMBL" id="MBB6481222.1"/>
    </source>
</evidence>
<feature type="transmembrane region" description="Helical" evidence="7">
    <location>
        <begin position="282"/>
        <end position="301"/>
    </location>
</feature>
<keyword evidence="3" id="KW-1003">Cell membrane</keyword>
<accession>A0A841RFU6</accession>
<dbReference type="GO" id="GO:0005886">
    <property type="term" value="C:plasma membrane"/>
    <property type="evidence" value="ECO:0007669"/>
    <property type="project" value="UniProtKB-SubCell"/>
</dbReference>
<keyword evidence="4 7" id="KW-0812">Transmembrane</keyword>
<dbReference type="InterPro" id="IPR000515">
    <property type="entry name" value="MetI-like"/>
</dbReference>
<dbReference type="Gene3D" id="1.10.3720.10">
    <property type="entry name" value="MetI-like"/>
    <property type="match status" value="1"/>
</dbReference>
<feature type="transmembrane region" description="Helical" evidence="7">
    <location>
        <begin position="223"/>
        <end position="244"/>
    </location>
</feature>
<feature type="transmembrane region" description="Helical" evidence="7">
    <location>
        <begin position="32"/>
        <end position="50"/>
    </location>
</feature>
<dbReference type="EMBL" id="JACHGJ010000005">
    <property type="protein sequence ID" value="MBB6481222.1"/>
    <property type="molecule type" value="Genomic_DNA"/>
</dbReference>
<evidence type="ECO:0000313" key="10">
    <source>
        <dbReference type="Proteomes" id="UP000587760"/>
    </source>
</evidence>
<dbReference type="RefSeq" id="WP_246434022.1">
    <property type="nucleotide sequence ID" value="NZ_JACHGJ010000005.1"/>
</dbReference>
<keyword evidence="6 7" id="KW-0472">Membrane</keyword>
<dbReference type="PROSITE" id="PS50928">
    <property type="entry name" value="ABC_TM1"/>
    <property type="match status" value="1"/>
</dbReference>
<protein>
    <submittedName>
        <fullName evidence="9">Putative aldouronate transport system permease protein</fullName>
    </submittedName>
</protein>
<organism evidence="9 10">
    <name type="scientific">Spirochaeta isovalerica</name>
    <dbReference type="NCBI Taxonomy" id="150"/>
    <lineage>
        <taxon>Bacteria</taxon>
        <taxon>Pseudomonadati</taxon>
        <taxon>Spirochaetota</taxon>
        <taxon>Spirochaetia</taxon>
        <taxon>Spirochaetales</taxon>
        <taxon>Spirochaetaceae</taxon>
        <taxon>Spirochaeta</taxon>
    </lineage>
</organism>
<sequence length="316" mass="35972">METYFSEVHIPMGNRSAYAPGRAWNRLWKYRMFYLLMLPGFVYLVLFHYLPMLGLRFSFYDYDLRGVGDFIGFEHFRDALSSEGFTRAFKNTLILSSANIVIQMTLTISISLLLNELKNRLFKRAVQTVIYLPHFLSWVVVGALFTLFLSRQGGLVNAVISGLGGEPKYFLGNPTLWRGTYLFILSWREVGWGTVVFLAALSGVDPQLYEAAIMDGANRWKQMVHITLPQLVPVIVIVLIMNLAKIFNLFESVFVLYNPLVYKVSDVIQTYVYRSGITQFRFGYATAVGLFRSVIAFALVVSANKISSRLRGESVL</sequence>
<evidence type="ECO:0000256" key="6">
    <source>
        <dbReference type="ARBA" id="ARBA00023136"/>
    </source>
</evidence>
<evidence type="ECO:0000256" key="3">
    <source>
        <dbReference type="ARBA" id="ARBA00022475"/>
    </source>
</evidence>
<proteinExistence type="inferred from homology"/>
<feature type="transmembrane region" description="Helical" evidence="7">
    <location>
        <begin position="180"/>
        <end position="202"/>
    </location>
</feature>
<dbReference type="GO" id="GO:0055085">
    <property type="term" value="P:transmembrane transport"/>
    <property type="evidence" value="ECO:0007669"/>
    <property type="project" value="InterPro"/>
</dbReference>
<dbReference type="PANTHER" id="PTHR30193:SF44">
    <property type="entry name" value="LACTOSE TRANSPORT SYSTEM PERMEASE PROTEIN LACF"/>
    <property type="match status" value="1"/>
</dbReference>
<feature type="transmembrane region" description="Helical" evidence="7">
    <location>
        <begin position="135"/>
        <end position="160"/>
    </location>
</feature>
<name>A0A841RFU6_9SPIO</name>
<evidence type="ECO:0000256" key="4">
    <source>
        <dbReference type="ARBA" id="ARBA00022692"/>
    </source>
</evidence>
<comment type="similarity">
    <text evidence="7">Belongs to the binding-protein-dependent transport system permease family.</text>
</comment>
<dbReference type="Proteomes" id="UP000587760">
    <property type="component" value="Unassembled WGS sequence"/>
</dbReference>
<evidence type="ECO:0000256" key="5">
    <source>
        <dbReference type="ARBA" id="ARBA00022989"/>
    </source>
</evidence>
<comment type="caution">
    <text evidence="9">The sequence shown here is derived from an EMBL/GenBank/DDBJ whole genome shotgun (WGS) entry which is preliminary data.</text>
</comment>
<keyword evidence="2 7" id="KW-0813">Transport</keyword>
<dbReference type="SUPFAM" id="SSF161098">
    <property type="entry name" value="MetI-like"/>
    <property type="match status" value="1"/>
</dbReference>
<feature type="domain" description="ABC transmembrane type-1" evidence="8">
    <location>
        <begin position="89"/>
        <end position="303"/>
    </location>
</feature>
<dbReference type="InterPro" id="IPR051393">
    <property type="entry name" value="ABC_transporter_permease"/>
</dbReference>
<dbReference type="Pfam" id="PF00528">
    <property type="entry name" value="BPD_transp_1"/>
    <property type="match status" value="1"/>
</dbReference>
<comment type="subcellular location">
    <subcellularLocation>
        <location evidence="1 7">Cell membrane</location>
        <topology evidence="1 7">Multi-pass membrane protein</topology>
    </subcellularLocation>
</comment>
<keyword evidence="5 7" id="KW-1133">Transmembrane helix</keyword>
<reference evidence="9 10" key="1">
    <citation type="submission" date="2020-08" db="EMBL/GenBank/DDBJ databases">
        <title>Genomic Encyclopedia of Type Strains, Phase IV (KMG-IV): sequencing the most valuable type-strain genomes for metagenomic binning, comparative biology and taxonomic classification.</title>
        <authorList>
            <person name="Goeker M."/>
        </authorList>
    </citation>
    <scope>NUCLEOTIDE SEQUENCE [LARGE SCALE GENOMIC DNA]</scope>
    <source>
        <strain evidence="9 10">DSM 2461</strain>
    </source>
</reference>
<evidence type="ECO:0000256" key="7">
    <source>
        <dbReference type="RuleBase" id="RU363032"/>
    </source>
</evidence>
<dbReference type="AlphaFoldDB" id="A0A841RFU6"/>
<dbReference type="CDD" id="cd06261">
    <property type="entry name" value="TM_PBP2"/>
    <property type="match status" value="1"/>
</dbReference>
<gene>
    <name evidence="9" type="ORF">HNR50_002895</name>
</gene>
<dbReference type="InterPro" id="IPR035906">
    <property type="entry name" value="MetI-like_sf"/>
</dbReference>
<dbReference type="PANTHER" id="PTHR30193">
    <property type="entry name" value="ABC TRANSPORTER PERMEASE PROTEIN"/>
    <property type="match status" value="1"/>
</dbReference>
<evidence type="ECO:0000256" key="1">
    <source>
        <dbReference type="ARBA" id="ARBA00004651"/>
    </source>
</evidence>